<protein>
    <submittedName>
        <fullName evidence="8">NADH:flavin oxidoreductase/NADH oxidase</fullName>
    </submittedName>
</protein>
<dbReference type="GO" id="GO:0010181">
    <property type="term" value="F:FMN binding"/>
    <property type="evidence" value="ECO:0007669"/>
    <property type="project" value="InterPro"/>
</dbReference>
<dbReference type="PANTHER" id="PTHR43303">
    <property type="entry name" value="NADPH DEHYDROGENASE C23G7.10C-RELATED"/>
    <property type="match status" value="1"/>
</dbReference>
<dbReference type="InterPro" id="IPR044152">
    <property type="entry name" value="YqjM-like"/>
</dbReference>
<name>A0A7V8NV49_9BACT</name>
<evidence type="ECO:0000313" key="8">
    <source>
        <dbReference type="EMBL" id="MBA0087972.1"/>
    </source>
</evidence>
<evidence type="ECO:0000259" key="7">
    <source>
        <dbReference type="Pfam" id="PF00724"/>
    </source>
</evidence>
<dbReference type="AlphaFoldDB" id="A0A7V8NV49"/>
<dbReference type="InterPro" id="IPR001155">
    <property type="entry name" value="OxRdtase_FMN_N"/>
</dbReference>
<dbReference type="SUPFAM" id="SSF51395">
    <property type="entry name" value="FMN-linked oxidoreductases"/>
    <property type="match status" value="1"/>
</dbReference>
<feature type="region of interest" description="Disordered" evidence="6">
    <location>
        <begin position="101"/>
        <end position="134"/>
    </location>
</feature>
<keyword evidence="4" id="KW-0521">NADP</keyword>
<dbReference type="GO" id="GO:0050661">
    <property type="term" value="F:NADP binding"/>
    <property type="evidence" value="ECO:0007669"/>
    <property type="project" value="InterPro"/>
</dbReference>
<dbReference type="Pfam" id="PF00724">
    <property type="entry name" value="Oxidored_FMN"/>
    <property type="match status" value="1"/>
</dbReference>
<evidence type="ECO:0000256" key="4">
    <source>
        <dbReference type="ARBA" id="ARBA00022857"/>
    </source>
</evidence>
<gene>
    <name evidence="8" type="ORF">HRJ53_23550</name>
</gene>
<evidence type="ECO:0000256" key="6">
    <source>
        <dbReference type="SAM" id="MobiDB-lite"/>
    </source>
</evidence>
<dbReference type="CDD" id="cd02932">
    <property type="entry name" value="OYE_YqiM_FMN"/>
    <property type="match status" value="1"/>
</dbReference>
<keyword evidence="2" id="KW-0285">Flavoprotein</keyword>
<accession>A0A7V8NV49</accession>
<dbReference type="GO" id="GO:0003959">
    <property type="term" value="F:NADPH dehydrogenase activity"/>
    <property type="evidence" value="ECO:0007669"/>
    <property type="project" value="InterPro"/>
</dbReference>
<sequence>MARLFAPFQLREVELKNRIVVSPMCEYSAVDGHPQPWHLVHLGSRAVGGAGLVFTEATAVEARGRISPADTGMYLASHIDAWRPIVGFVRKQGAAAGMQLAHSGRKGSTKPPWLGGKRVPPEEGGWEPVAPSTEPFDKDYPVPRALAAGEVREIVDAFRRAAEGAFAAGFEVLEIHSAHGYLLHEFLSTLSNFRQDEFGGSFENRIRIVLQVVEAVRQIWPARLPLFVRISATDWKDGGWELEQSIELSKRLKTIGVDLIDVSSGGLVPGVPIPVGPGYQVKFAEEIRKKAGIATGAVGMITEPEKADAILKAGQADLVIMARELLRDPYWPRRAAQVLGEKIKPPVQYERAW</sequence>
<evidence type="ECO:0000256" key="1">
    <source>
        <dbReference type="ARBA" id="ARBA00001917"/>
    </source>
</evidence>
<keyword evidence="9" id="KW-1185">Reference proteome</keyword>
<keyword evidence="3" id="KW-0288">FMN</keyword>
<feature type="domain" description="NADH:flavin oxidoreductase/NADH oxidase N-terminal" evidence="7">
    <location>
        <begin position="4"/>
        <end position="338"/>
    </location>
</feature>
<keyword evidence="5" id="KW-0560">Oxidoreductase</keyword>
<dbReference type="InterPro" id="IPR013785">
    <property type="entry name" value="Aldolase_TIM"/>
</dbReference>
<comment type="cofactor">
    <cofactor evidence="1">
        <name>FMN</name>
        <dbReference type="ChEBI" id="CHEBI:58210"/>
    </cofactor>
</comment>
<organism evidence="8 9">
    <name type="scientific">Candidatus Acidiferrum panamense</name>
    <dbReference type="NCBI Taxonomy" id="2741543"/>
    <lineage>
        <taxon>Bacteria</taxon>
        <taxon>Pseudomonadati</taxon>
        <taxon>Acidobacteriota</taxon>
        <taxon>Terriglobia</taxon>
        <taxon>Candidatus Acidiferrales</taxon>
        <taxon>Candidatus Acidiferrum</taxon>
    </lineage>
</organism>
<evidence type="ECO:0000313" key="9">
    <source>
        <dbReference type="Proteomes" id="UP000567293"/>
    </source>
</evidence>
<comment type="caution">
    <text evidence="8">The sequence shown here is derived from an EMBL/GenBank/DDBJ whole genome shotgun (WGS) entry which is preliminary data.</text>
</comment>
<evidence type="ECO:0000256" key="5">
    <source>
        <dbReference type="ARBA" id="ARBA00023002"/>
    </source>
</evidence>
<dbReference type="Gene3D" id="3.20.20.70">
    <property type="entry name" value="Aldolase class I"/>
    <property type="match status" value="1"/>
</dbReference>
<dbReference type="PANTHER" id="PTHR43303:SF4">
    <property type="entry name" value="NADPH DEHYDROGENASE C23G7.10C-RELATED"/>
    <property type="match status" value="1"/>
</dbReference>
<dbReference type="Proteomes" id="UP000567293">
    <property type="component" value="Unassembled WGS sequence"/>
</dbReference>
<evidence type="ECO:0000256" key="3">
    <source>
        <dbReference type="ARBA" id="ARBA00022643"/>
    </source>
</evidence>
<reference evidence="8" key="1">
    <citation type="submission" date="2020-06" db="EMBL/GenBank/DDBJ databases">
        <title>Legume-microbial interactions unlock mineral nutrients during tropical forest succession.</title>
        <authorList>
            <person name="Epihov D.Z."/>
        </authorList>
    </citation>
    <scope>NUCLEOTIDE SEQUENCE [LARGE SCALE GENOMIC DNA]</scope>
    <source>
        <strain evidence="8">Pan2503</strain>
    </source>
</reference>
<evidence type="ECO:0000256" key="2">
    <source>
        <dbReference type="ARBA" id="ARBA00022630"/>
    </source>
</evidence>
<proteinExistence type="predicted"/>
<dbReference type="EMBL" id="JACDQQ010002271">
    <property type="protein sequence ID" value="MBA0087972.1"/>
    <property type="molecule type" value="Genomic_DNA"/>
</dbReference>